<feature type="domain" description="C-CAP/cofactor C-like" evidence="3">
    <location>
        <begin position="37"/>
        <end position="192"/>
    </location>
</feature>
<dbReference type="InterPro" id="IPR036223">
    <property type="entry name" value="CAP_C_sf"/>
</dbReference>
<evidence type="ECO:0000313" key="4">
    <source>
        <dbReference type="EMBL" id="KAI9559633.1"/>
    </source>
</evidence>
<dbReference type="Pfam" id="PF07986">
    <property type="entry name" value="TBCC"/>
    <property type="match status" value="1"/>
</dbReference>
<evidence type="ECO:0000313" key="5">
    <source>
        <dbReference type="Proteomes" id="UP000820818"/>
    </source>
</evidence>
<dbReference type="GO" id="GO:0006892">
    <property type="term" value="P:post-Golgi vesicle-mediated transport"/>
    <property type="evidence" value="ECO:0007669"/>
    <property type="project" value="TreeGrafter"/>
</dbReference>
<dbReference type="EMBL" id="WJBH02000004">
    <property type="protein sequence ID" value="KAI9559633.1"/>
    <property type="molecule type" value="Genomic_DNA"/>
</dbReference>
<dbReference type="Proteomes" id="UP000820818">
    <property type="component" value="Linkage Group LG4"/>
</dbReference>
<reference evidence="4 5" key="1">
    <citation type="submission" date="2022-05" db="EMBL/GenBank/DDBJ databases">
        <title>A multi-omics perspective on studying reproductive biology in Daphnia sinensis.</title>
        <authorList>
            <person name="Jia J."/>
        </authorList>
    </citation>
    <scope>NUCLEOTIDE SEQUENCE [LARGE SCALE GENOMIC DNA]</scope>
    <source>
        <strain evidence="4 5">WSL</strain>
    </source>
</reference>
<protein>
    <recommendedName>
        <fullName evidence="3">C-CAP/cofactor C-like domain-containing protein</fullName>
    </recommendedName>
</protein>
<dbReference type="InterPro" id="IPR017901">
    <property type="entry name" value="C-CAP_CF_C-like"/>
</dbReference>
<dbReference type="InterPro" id="IPR016098">
    <property type="entry name" value="CAP/MinC_C"/>
</dbReference>
<gene>
    <name evidence="4" type="ORF">GHT06_013638</name>
</gene>
<dbReference type="PANTHER" id="PTHR15440">
    <property type="entry name" value="XRP2 PROTEIN"/>
    <property type="match status" value="1"/>
</dbReference>
<dbReference type="Gene3D" id="2.160.20.70">
    <property type="match status" value="1"/>
</dbReference>
<dbReference type="InterPro" id="IPR039093">
    <property type="entry name" value="XRP2"/>
</dbReference>
<evidence type="ECO:0000256" key="2">
    <source>
        <dbReference type="ARBA" id="ARBA00022741"/>
    </source>
</evidence>
<evidence type="ECO:0000256" key="1">
    <source>
        <dbReference type="ARBA" id="ARBA00008848"/>
    </source>
</evidence>
<organism evidence="4 5">
    <name type="scientific">Daphnia sinensis</name>
    <dbReference type="NCBI Taxonomy" id="1820382"/>
    <lineage>
        <taxon>Eukaryota</taxon>
        <taxon>Metazoa</taxon>
        <taxon>Ecdysozoa</taxon>
        <taxon>Arthropoda</taxon>
        <taxon>Crustacea</taxon>
        <taxon>Branchiopoda</taxon>
        <taxon>Diplostraca</taxon>
        <taxon>Cladocera</taxon>
        <taxon>Anomopoda</taxon>
        <taxon>Daphniidae</taxon>
        <taxon>Daphnia</taxon>
        <taxon>Daphnia similis group</taxon>
    </lineage>
</organism>
<sequence>MGNVFNLIKNWIGSQSEDCANDATIPISCGNSIPIHPPVYSWDKKTETDASQFRLENVNGQFIYRTLVIQGQQFTIEGCRRSLILVTGSFDSIFVDDCVDCKIILGPVRGSVFLRSCSQCFVVSACGQFRTRDCNEITCYIFCASQPSIEVSYAMKFQCFSLDYPGQSDDFANARLNSKIVNRWSEIFDFTPSTLSNNWRLLPAEDRVENHLDELELLHCINHQITFNRNLSLIPFTHPALNISATDDPPGNTQYEMIDNS</sequence>
<dbReference type="GO" id="GO:0000166">
    <property type="term" value="F:nucleotide binding"/>
    <property type="evidence" value="ECO:0007669"/>
    <property type="project" value="UniProtKB-KW"/>
</dbReference>
<dbReference type="SUPFAM" id="SSF69340">
    <property type="entry name" value="C-terminal domain of adenylylcyclase associated protein"/>
    <property type="match status" value="1"/>
</dbReference>
<dbReference type="InterPro" id="IPR006599">
    <property type="entry name" value="CARP_motif"/>
</dbReference>
<dbReference type="PROSITE" id="PS51329">
    <property type="entry name" value="C_CAP_COFACTOR_C"/>
    <property type="match status" value="1"/>
</dbReference>
<dbReference type="InterPro" id="IPR012945">
    <property type="entry name" value="Tubulin-bd_cofactor_C_dom"/>
</dbReference>
<evidence type="ECO:0000259" key="3">
    <source>
        <dbReference type="PROSITE" id="PS51329"/>
    </source>
</evidence>
<dbReference type="SMART" id="SM00673">
    <property type="entry name" value="CARP"/>
    <property type="match status" value="2"/>
</dbReference>
<keyword evidence="5" id="KW-1185">Reference proteome</keyword>
<dbReference type="GO" id="GO:1990075">
    <property type="term" value="C:periciliary membrane compartment"/>
    <property type="evidence" value="ECO:0007669"/>
    <property type="project" value="TreeGrafter"/>
</dbReference>
<comment type="caution">
    <text evidence="4">The sequence shown here is derived from an EMBL/GenBank/DDBJ whole genome shotgun (WGS) entry which is preliminary data.</text>
</comment>
<dbReference type="AlphaFoldDB" id="A0AAD5PVH0"/>
<dbReference type="GO" id="GO:0005096">
    <property type="term" value="F:GTPase activator activity"/>
    <property type="evidence" value="ECO:0007669"/>
    <property type="project" value="InterPro"/>
</dbReference>
<comment type="similarity">
    <text evidence="1">Belongs to the TBCC family.</text>
</comment>
<proteinExistence type="inferred from homology"/>
<name>A0AAD5PVH0_9CRUS</name>
<keyword evidence="2" id="KW-0547">Nucleotide-binding</keyword>
<dbReference type="PANTHER" id="PTHR15440:SF0">
    <property type="entry name" value="PROTEIN XRP2"/>
    <property type="match status" value="1"/>
</dbReference>
<dbReference type="GO" id="GO:0005929">
    <property type="term" value="C:cilium"/>
    <property type="evidence" value="ECO:0007669"/>
    <property type="project" value="TreeGrafter"/>
</dbReference>
<accession>A0AAD5PVH0</accession>